<evidence type="ECO:0000259" key="2">
    <source>
        <dbReference type="Pfam" id="PF01636"/>
    </source>
</evidence>
<dbReference type="Pfam" id="PF01636">
    <property type="entry name" value="APH"/>
    <property type="match status" value="1"/>
</dbReference>
<evidence type="ECO:0000313" key="4">
    <source>
        <dbReference type="Proteomes" id="UP000500953"/>
    </source>
</evidence>
<dbReference type="Proteomes" id="UP000500953">
    <property type="component" value="Chromosome"/>
</dbReference>
<evidence type="ECO:0000313" key="3">
    <source>
        <dbReference type="EMBL" id="QIS20505.1"/>
    </source>
</evidence>
<dbReference type="InterPro" id="IPR011009">
    <property type="entry name" value="Kinase-like_dom_sf"/>
</dbReference>
<dbReference type="SUPFAM" id="SSF56112">
    <property type="entry name" value="Protein kinase-like (PK-like)"/>
    <property type="match status" value="1"/>
</dbReference>
<name>A0A6G9Z4H3_9NOCA</name>
<dbReference type="Gene3D" id="3.90.1200.10">
    <property type="match status" value="1"/>
</dbReference>
<gene>
    <name evidence="3" type="ORF">F6W96_21610</name>
</gene>
<evidence type="ECO:0000256" key="1">
    <source>
        <dbReference type="SAM" id="MobiDB-lite"/>
    </source>
</evidence>
<dbReference type="InterPro" id="IPR002575">
    <property type="entry name" value="Aminoglycoside_PTrfase"/>
</dbReference>
<organism evidence="3 4">
    <name type="scientific">Nocardia terpenica</name>
    <dbReference type="NCBI Taxonomy" id="455432"/>
    <lineage>
        <taxon>Bacteria</taxon>
        <taxon>Bacillati</taxon>
        <taxon>Actinomycetota</taxon>
        <taxon>Actinomycetes</taxon>
        <taxon>Mycobacteriales</taxon>
        <taxon>Nocardiaceae</taxon>
        <taxon>Nocardia</taxon>
    </lineage>
</organism>
<feature type="region of interest" description="Disordered" evidence="1">
    <location>
        <begin position="1"/>
        <end position="52"/>
    </location>
</feature>
<accession>A0A6G9Z4H3</accession>
<reference evidence="3 4" key="1">
    <citation type="journal article" date="2019" name="ACS Chem. Biol.">
        <title>Identification and Mobilization of a Cryptic Antibiotic Biosynthesis Gene Locus from a Human-Pathogenic Nocardia Isolate.</title>
        <authorList>
            <person name="Herisse M."/>
            <person name="Ishida K."/>
            <person name="Porter J.L."/>
            <person name="Howden B."/>
            <person name="Hertweck C."/>
            <person name="Stinear T.P."/>
            <person name="Pidot S.J."/>
        </authorList>
    </citation>
    <scope>NUCLEOTIDE SEQUENCE [LARGE SCALE GENOMIC DNA]</scope>
    <source>
        <strain evidence="3 4">AUSMDU00012715</strain>
    </source>
</reference>
<dbReference type="EMBL" id="CP046173">
    <property type="protein sequence ID" value="QIS20505.1"/>
    <property type="molecule type" value="Genomic_DNA"/>
</dbReference>
<protein>
    <submittedName>
        <fullName evidence="3">Phosphotransferase</fullName>
    </submittedName>
</protein>
<feature type="domain" description="Aminoglycoside phosphotransferase" evidence="2">
    <location>
        <begin position="113"/>
        <end position="346"/>
    </location>
</feature>
<feature type="compositionally biased region" description="Basic and acidic residues" evidence="1">
    <location>
        <begin position="17"/>
        <end position="27"/>
    </location>
</feature>
<dbReference type="AlphaFoldDB" id="A0A6G9Z4H3"/>
<sequence length="390" mass="43145">MNGLEVIGDIPVKRTKQHDIQRRDNGERPGNQAHHLPTGQRRQGEESAEPAPCERLHTRTVHSRRISGCSPPPDEFECASVVVGVADRFWEQTGMDRSSAIQDFAVRHGFTGLRPLGRGLEFQVFRATTPGGAEVVLRTPAGARFESNLNDPRVDTRRLLRWEDTVARHLDGLGFPVAKAHSLFRGQPDVLVSEFVPDDGRGADQRRLGAVLRRLHRLPPPQQRPVAEEGTTVTELLPTRIVRRWTALADLVPGLPRPPAYTDMAAALANRPMNRLLHLDVRAANLRCVGGEVRGLLDWSNALIADPLLELARLAEFARLPDNELDLTEILAGYGTPEVPDSLAAWVYRLDAAVMLAVVFASEAPDAELGPRAVERLCEVHTGFRTRLNL</sequence>
<keyword evidence="3" id="KW-0808">Transferase</keyword>
<proteinExistence type="predicted"/>
<dbReference type="GO" id="GO:0016740">
    <property type="term" value="F:transferase activity"/>
    <property type="evidence" value="ECO:0007669"/>
    <property type="project" value="UniProtKB-KW"/>
</dbReference>